<keyword evidence="7" id="KW-0594">Phospholipid biosynthesis</keyword>
<dbReference type="GO" id="GO:0008654">
    <property type="term" value="P:phospholipid biosynthetic process"/>
    <property type="evidence" value="ECO:0007669"/>
    <property type="project" value="UniProtKB-KW"/>
</dbReference>
<dbReference type="PROSITE" id="PS50146">
    <property type="entry name" value="DAGK"/>
    <property type="match status" value="1"/>
</dbReference>
<proteinExistence type="inferred from homology"/>
<dbReference type="Pfam" id="PF00781">
    <property type="entry name" value="DAGK_cat"/>
    <property type="match status" value="1"/>
</dbReference>
<evidence type="ECO:0000256" key="8">
    <source>
        <dbReference type="ARBA" id="ARBA00023264"/>
    </source>
</evidence>
<evidence type="ECO:0000313" key="12">
    <source>
        <dbReference type="Proteomes" id="UP000327030"/>
    </source>
</evidence>
<dbReference type="InterPro" id="IPR050187">
    <property type="entry name" value="Lipid_Phosphate_FormReg"/>
</dbReference>
<evidence type="ECO:0000256" key="5">
    <source>
        <dbReference type="ARBA" id="ARBA00022777"/>
    </source>
</evidence>
<name>A0A5P6VT76_PSEXY</name>
<dbReference type="Proteomes" id="UP000327030">
    <property type="component" value="Chromosome 1"/>
</dbReference>
<evidence type="ECO:0000256" key="6">
    <source>
        <dbReference type="ARBA" id="ARBA00022840"/>
    </source>
</evidence>
<reference evidence="12" key="1">
    <citation type="submission" date="2019-08" db="EMBL/GenBank/DDBJ databases">
        <title>Complete Genome Sequence of the Polysaccharide-Degrading Rumen Bacterium Pseudobutyrivibrio xylanivorans MA3014.</title>
        <authorList>
            <person name="Palevich N."/>
            <person name="Maclean P.H."/>
            <person name="Kelly W.J."/>
            <person name="Leahy S.C."/>
            <person name="Rakonjac J."/>
            <person name="Attwood G.T."/>
        </authorList>
    </citation>
    <scope>NUCLEOTIDE SEQUENCE [LARGE SCALE GENOMIC DNA]</scope>
    <source>
        <strain evidence="12">MA3014</strain>
    </source>
</reference>
<keyword evidence="7" id="KW-0443">Lipid metabolism</keyword>
<dbReference type="GO" id="GO:0005524">
    <property type="term" value="F:ATP binding"/>
    <property type="evidence" value="ECO:0007669"/>
    <property type="project" value="UniProtKB-KW"/>
</dbReference>
<keyword evidence="7" id="KW-0444">Lipid biosynthesis</keyword>
<keyword evidence="9" id="KW-0812">Transmembrane</keyword>
<evidence type="ECO:0000259" key="10">
    <source>
        <dbReference type="PROSITE" id="PS50146"/>
    </source>
</evidence>
<keyword evidence="6" id="KW-0067">ATP-binding</keyword>
<keyword evidence="8" id="KW-1208">Phospholipid metabolism</keyword>
<feature type="domain" description="DAGKc" evidence="10">
    <location>
        <begin position="40"/>
        <end position="172"/>
    </location>
</feature>
<dbReference type="Pfam" id="PF19279">
    <property type="entry name" value="YegS_C"/>
    <property type="match status" value="1"/>
</dbReference>
<evidence type="ECO:0000256" key="1">
    <source>
        <dbReference type="ARBA" id="ARBA00001946"/>
    </source>
</evidence>
<dbReference type="InterPro" id="IPR045540">
    <property type="entry name" value="YegS/DAGK_C"/>
</dbReference>
<dbReference type="OrthoDB" id="9786026at2"/>
<accession>A0A5P6VT76</accession>
<organism evidence="11 12">
    <name type="scientific">Pseudobutyrivibrio xylanivorans</name>
    <dbReference type="NCBI Taxonomy" id="185007"/>
    <lineage>
        <taxon>Bacteria</taxon>
        <taxon>Bacillati</taxon>
        <taxon>Bacillota</taxon>
        <taxon>Clostridia</taxon>
        <taxon>Lachnospirales</taxon>
        <taxon>Lachnospiraceae</taxon>
        <taxon>Pseudobutyrivibrio</taxon>
    </lineage>
</organism>
<keyword evidence="9" id="KW-0472">Membrane</keyword>
<dbReference type="InterPro" id="IPR001206">
    <property type="entry name" value="Diacylglycerol_kinase_cat_dom"/>
</dbReference>
<keyword evidence="5 11" id="KW-0418">Kinase</keyword>
<dbReference type="EMBL" id="CP043028">
    <property type="protein sequence ID" value="QFJ55823.1"/>
    <property type="molecule type" value="Genomic_DNA"/>
</dbReference>
<dbReference type="InterPro" id="IPR016064">
    <property type="entry name" value="NAD/diacylglycerol_kinase_sf"/>
</dbReference>
<evidence type="ECO:0000256" key="9">
    <source>
        <dbReference type="SAM" id="Phobius"/>
    </source>
</evidence>
<evidence type="ECO:0000313" key="11">
    <source>
        <dbReference type="EMBL" id="QFJ55823.1"/>
    </source>
</evidence>
<evidence type="ECO:0000256" key="4">
    <source>
        <dbReference type="ARBA" id="ARBA00022741"/>
    </source>
</evidence>
<evidence type="ECO:0000256" key="2">
    <source>
        <dbReference type="ARBA" id="ARBA00005983"/>
    </source>
</evidence>
<dbReference type="GO" id="GO:0016301">
    <property type="term" value="F:kinase activity"/>
    <property type="evidence" value="ECO:0007669"/>
    <property type="project" value="UniProtKB-KW"/>
</dbReference>
<dbReference type="SUPFAM" id="SSF111331">
    <property type="entry name" value="NAD kinase/diacylglycerol kinase-like"/>
    <property type="match status" value="1"/>
</dbReference>
<keyword evidence="9" id="KW-1133">Transmembrane helix</keyword>
<dbReference type="Gene3D" id="3.40.50.10330">
    <property type="entry name" value="Probable inorganic polyphosphate/atp-NAD kinase, domain 1"/>
    <property type="match status" value="1"/>
</dbReference>
<dbReference type="AlphaFoldDB" id="A0A5P6VT76"/>
<sequence>MVYFMNSFFFKFLVKHGGIPFFFIDSLYAIIIIINRKGIFVMKNIFIVNKAARTGKAAETWDELERYLNANNIDYQVRFTSGAGDATEFAKEATSTGELVGLFVMGGDGTLNEAINGIVDFENTLYTPLPSGSANDFVAGIGLTGSALDILKRALNTESYRVLDIGKVIYEGGERLFGVSSGIGVDAYVCLQALNSRLKKFLNHFGLGSATYGLLTIGDIFTMPFADARITAWFKGERISMDVKRIIFAAAMNCRAEGGGVPMVPDAKPDSGFLSAFYAHDISRLKCFLRLPSLVAGKHKGKRGFDFLNFDKIHIKMNSPMCVHADGEHVGFFEEICFECLPQTLKVRG</sequence>
<keyword evidence="4" id="KW-0547">Nucleotide-binding</keyword>
<gene>
    <name evidence="11" type="ORF">FXF36_13495</name>
</gene>
<evidence type="ECO:0000256" key="3">
    <source>
        <dbReference type="ARBA" id="ARBA00022679"/>
    </source>
</evidence>
<evidence type="ECO:0000256" key="7">
    <source>
        <dbReference type="ARBA" id="ARBA00023209"/>
    </source>
</evidence>
<keyword evidence="3" id="KW-0808">Transferase</keyword>
<protein>
    <submittedName>
        <fullName evidence="11">Diacylglycerol kinase family lipid kinase</fullName>
    </submittedName>
</protein>
<dbReference type="Gene3D" id="2.60.200.40">
    <property type="match status" value="1"/>
</dbReference>
<dbReference type="KEGG" id="pxv:FXF36_13495"/>
<dbReference type="PANTHER" id="PTHR12358">
    <property type="entry name" value="SPHINGOSINE KINASE"/>
    <property type="match status" value="1"/>
</dbReference>
<feature type="transmembrane region" description="Helical" evidence="9">
    <location>
        <begin position="12"/>
        <end position="34"/>
    </location>
</feature>
<comment type="cofactor">
    <cofactor evidence="1">
        <name>Mg(2+)</name>
        <dbReference type="ChEBI" id="CHEBI:18420"/>
    </cofactor>
</comment>
<dbReference type="InterPro" id="IPR017438">
    <property type="entry name" value="ATP-NAD_kinase_N"/>
</dbReference>
<comment type="similarity">
    <text evidence="2">Belongs to the diacylglycerol/lipid kinase family.</text>
</comment>
<dbReference type="PANTHER" id="PTHR12358:SF54">
    <property type="entry name" value="SPHINGOSINE KINASE RELATED PROTEIN"/>
    <property type="match status" value="1"/>
</dbReference>